<protein>
    <submittedName>
        <fullName evidence="9">Transporter</fullName>
    </submittedName>
</protein>
<dbReference type="RefSeq" id="WP_120177295.1">
    <property type="nucleotide sequence ID" value="NZ_AP018786.1"/>
</dbReference>
<keyword evidence="7 8" id="KW-0472">Membrane</keyword>
<feature type="transmembrane region" description="Helical" evidence="8">
    <location>
        <begin position="275"/>
        <end position="293"/>
    </location>
</feature>
<feature type="transmembrane region" description="Helical" evidence="8">
    <location>
        <begin position="409"/>
        <end position="432"/>
    </location>
</feature>
<dbReference type="OrthoDB" id="1674075at2"/>
<feature type="transmembrane region" description="Helical" evidence="8">
    <location>
        <begin position="439"/>
        <end position="456"/>
    </location>
</feature>
<keyword evidence="5 8" id="KW-0812">Transmembrane</keyword>
<feature type="transmembrane region" description="Helical" evidence="8">
    <location>
        <begin position="70"/>
        <end position="89"/>
    </location>
</feature>
<gene>
    <name evidence="9" type="primary">dcuD_2</name>
    <name evidence="9" type="ORF">SUTMEG_16070</name>
</gene>
<feature type="transmembrane region" description="Helical" evidence="8">
    <location>
        <begin position="352"/>
        <end position="372"/>
    </location>
</feature>
<dbReference type="PANTHER" id="PTHR42002:SF2">
    <property type="entry name" value="ANAEROBIC C4-DICARBOXYLATE TRANSPORTER DCUC-RELATED"/>
    <property type="match status" value="1"/>
</dbReference>
<evidence type="ECO:0000256" key="4">
    <source>
        <dbReference type="ARBA" id="ARBA00022475"/>
    </source>
</evidence>
<feature type="transmembrane region" description="Helical" evidence="8">
    <location>
        <begin position="249"/>
        <end position="269"/>
    </location>
</feature>
<dbReference type="GO" id="GO:0005886">
    <property type="term" value="C:plasma membrane"/>
    <property type="evidence" value="ECO:0007669"/>
    <property type="project" value="UniProtKB-SubCell"/>
</dbReference>
<dbReference type="PANTHER" id="PTHR42002">
    <property type="entry name" value="ANAEROBIC C4-DICARBOXYLATE TRANSPORTER DCUC-RELATED"/>
    <property type="match status" value="1"/>
</dbReference>
<keyword evidence="4" id="KW-1003">Cell membrane</keyword>
<evidence type="ECO:0000313" key="9">
    <source>
        <dbReference type="EMBL" id="BBF23716.1"/>
    </source>
</evidence>
<comment type="similarity">
    <text evidence="2">Belongs to the DcuC/DcuD transporter (TC 2.A.61) family.</text>
</comment>
<evidence type="ECO:0000256" key="8">
    <source>
        <dbReference type="SAM" id="Phobius"/>
    </source>
</evidence>
<evidence type="ECO:0000256" key="5">
    <source>
        <dbReference type="ARBA" id="ARBA00022692"/>
    </source>
</evidence>
<dbReference type="Proteomes" id="UP000271003">
    <property type="component" value="Chromosome"/>
</dbReference>
<sequence>MLGILITLAVVAVVAYCVLKNYYPPIVLLLAGFVMLVCAAATGTMPVAADKSTNFFGFDLGEAFTALMRSRLPGLGLNIMLIAGFSVYMDRIGASKALVKLCVKPLQAIRSPYVLLAVTYVVGQFMALFINSAVGLGLLLMASVYPLLVALGVSRASAAAVIGSTCCLDLGPASSNAMRAADLMQVDVVTYFVTSQIPVALCVIASVAIGHFFVQRWFDRRDAMKLANGPAEEKQDIAKAFEGAGPAHYAILPMLPLFLLIVFSPMVYADVKLSLQTGIIVSILIAFFVDLLTKRSFKDCCASTQAVFEGMGKVFTSTVGLICCAELFALGMNKLGGVTALIQAAASMESAGVWVMLLVMLAIMVVATVVTGSGNAAFFAFSPLLPEAAASVGISTAVLAVPVQLSAGIARTMCPIAGVIIAVAGIAGLTPFDIVRRTVPVMLLALTVNVIASAALL</sequence>
<dbReference type="AlphaFoldDB" id="A0A2Z6IG58"/>
<feature type="transmembrane region" description="Helical" evidence="8">
    <location>
        <begin position="113"/>
        <end position="140"/>
    </location>
</feature>
<organism evidence="9 10">
    <name type="scientific">Sutterella megalosphaeroides</name>
    <dbReference type="NCBI Taxonomy" id="2494234"/>
    <lineage>
        <taxon>Bacteria</taxon>
        <taxon>Pseudomonadati</taxon>
        <taxon>Pseudomonadota</taxon>
        <taxon>Betaproteobacteria</taxon>
        <taxon>Burkholderiales</taxon>
        <taxon>Sutterellaceae</taxon>
        <taxon>Sutterella</taxon>
    </lineage>
</organism>
<keyword evidence="10" id="KW-1185">Reference proteome</keyword>
<proteinExistence type="inferred from homology"/>
<keyword evidence="6 8" id="KW-1133">Transmembrane helix</keyword>
<dbReference type="NCBIfam" id="NF037994">
    <property type="entry name" value="DcuC_1"/>
    <property type="match status" value="1"/>
</dbReference>
<feature type="transmembrane region" description="Helical" evidence="8">
    <location>
        <begin position="191"/>
        <end position="214"/>
    </location>
</feature>
<feature type="transmembrane region" description="Helical" evidence="8">
    <location>
        <begin position="27"/>
        <end position="49"/>
    </location>
</feature>
<evidence type="ECO:0000256" key="2">
    <source>
        <dbReference type="ARBA" id="ARBA00005275"/>
    </source>
</evidence>
<dbReference type="EMBL" id="AP018786">
    <property type="protein sequence ID" value="BBF23716.1"/>
    <property type="molecule type" value="Genomic_DNA"/>
</dbReference>
<keyword evidence="3" id="KW-0813">Transport</keyword>
<reference evidence="9 10" key="1">
    <citation type="journal article" date="2018" name="Int. J. Syst. Evol. Microbiol.">
        <title>Mesosutterella multiformis gen. nov., sp. nov., a member of the family Sutterellaceae and Sutterella megalosphaeroides sp. nov., isolated from human faeces.</title>
        <authorList>
            <person name="Sakamoto M."/>
            <person name="Ikeyama N."/>
            <person name="Kunihiro T."/>
            <person name="Iino T."/>
            <person name="Yuki M."/>
            <person name="Ohkuma M."/>
        </authorList>
    </citation>
    <scope>NUCLEOTIDE SEQUENCE [LARGE SCALE GENOMIC DNA]</scope>
    <source>
        <strain evidence="9 10">6FBBBH3</strain>
    </source>
</reference>
<accession>A0A2Z6IG58</accession>
<evidence type="ECO:0000313" key="10">
    <source>
        <dbReference type="Proteomes" id="UP000271003"/>
    </source>
</evidence>
<dbReference type="NCBIfam" id="TIGR00771">
    <property type="entry name" value="DcuC"/>
    <property type="match status" value="1"/>
</dbReference>
<dbReference type="Pfam" id="PF03606">
    <property type="entry name" value="DcuC"/>
    <property type="match status" value="1"/>
</dbReference>
<name>A0A2Z6IG58_9BURK</name>
<evidence type="ECO:0000256" key="1">
    <source>
        <dbReference type="ARBA" id="ARBA00004651"/>
    </source>
</evidence>
<dbReference type="KEGG" id="sutt:SUTMEG_16070"/>
<evidence type="ECO:0000256" key="3">
    <source>
        <dbReference type="ARBA" id="ARBA00022448"/>
    </source>
</evidence>
<evidence type="ECO:0000256" key="7">
    <source>
        <dbReference type="ARBA" id="ARBA00023136"/>
    </source>
</evidence>
<evidence type="ECO:0000256" key="6">
    <source>
        <dbReference type="ARBA" id="ARBA00022989"/>
    </source>
</evidence>
<feature type="transmembrane region" description="Helical" evidence="8">
    <location>
        <begin position="384"/>
        <end position="403"/>
    </location>
</feature>
<dbReference type="GO" id="GO:0015556">
    <property type="term" value="F:C4-dicarboxylate transmembrane transporter activity"/>
    <property type="evidence" value="ECO:0007669"/>
    <property type="project" value="InterPro"/>
</dbReference>
<dbReference type="InterPro" id="IPR004669">
    <property type="entry name" value="C4_dicarb_anaerob_car"/>
</dbReference>
<dbReference type="InterPro" id="IPR018385">
    <property type="entry name" value="C4_dicarb_anaerob_car-like"/>
</dbReference>
<comment type="subcellular location">
    <subcellularLocation>
        <location evidence="1">Cell membrane</location>
        <topology evidence="1">Multi-pass membrane protein</topology>
    </subcellularLocation>
</comment>